<dbReference type="Pfam" id="PF00465">
    <property type="entry name" value="Fe-ADH"/>
    <property type="match status" value="1"/>
</dbReference>
<dbReference type="InterPro" id="IPR044731">
    <property type="entry name" value="BDH-like"/>
</dbReference>
<dbReference type="SUPFAM" id="SSF56796">
    <property type="entry name" value="Dehydroquinate synthase-like"/>
    <property type="match status" value="1"/>
</dbReference>
<evidence type="ECO:0000256" key="1">
    <source>
        <dbReference type="ARBA" id="ARBA00023002"/>
    </source>
</evidence>
<dbReference type="PROSITE" id="PS00060">
    <property type="entry name" value="ADH_IRON_2"/>
    <property type="match status" value="1"/>
</dbReference>
<protein>
    <submittedName>
        <fullName evidence="4">NADH-dependent butanol dehydrogenase A</fullName>
    </submittedName>
</protein>
<dbReference type="EMBL" id="AUZI01000011">
    <property type="protein sequence ID" value="KID49732.1"/>
    <property type="molecule type" value="Genomic_DNA"/>
</dbReference>
<dbReference type="Proteomes" id="UP000031184">
    <property type="component" value="Unassembled WGS sequence"/>
</dbReference>
<evidence type="ECO:0000259" key="2">
    <source>
        <dbReference type="Pfam" id="PF00465"/>
    </source>
</evidence>
<dbReference type="InterPro" id="IPR018211">
    <property type="entry name" value="ADH_Fe_CS"/>
</dbReference>
<dbReference type="InterPro" id="IPR001670">
    <property type="entry name" value="ADH_Fe/GldA"/>
</dbReference>
<dbReference type="InterPro" id="IPR056798">
    <property type="entry name" value="ADH_Fe_C"/>
</dbReference>
<dbReference type="GO" id="GO:1990362">
    <property type="term" value="F:butanol dehydrogenase (NAD+) activity"/>
    <property type="evidence" value="ECO:0007669"/>
    <property type="project" value="InterPro"/>
</dbReference>
<dbReference type="GO" id="GO:0008106">
    <property type="term" value="F:alcohol dehydrogenase (NADP+) activity"/>
    <property type="evidence" value="ECO:0007669"/>
    <property type="project" value="TreeGrafter"/>
</dbReference>
<dbReference type="Gene3D" id="3.40.50.1970">
    <property type="match status" value="1"/>
</dbReference>
<dbReference type="FunFam" id="3.40.50.1970:FF:000003">
    <property type="entry name" value="Alcohol dehydrogenase, iron-containing"/>
    <property type="match status" value="1"/>
</dbReference>
<feature type="domain" description="Fe-containing alcohol dehydrogenase-like C-terminal" evidence="3">
    <location>
        <begin position="195"/>
        <end position="392"/>
    </location>
</feature>
<name>A0A017H2W0_9FUSO</name>
<gene>
    <name evidence="4" type="ORF">C095_02865</name>
</gene>
<dbReference type="GO" id="GO:0005829">
    <property type="term" value="C:cytosol"/>
    <property type="evidence" value="ECO:0007669"/>
    <property type="project" value="TreeGrafter"/>
</dbReference>
<evidence type="ECO:0000313" key="5">
    <source>
        <dbReference type="Proteomes" id="UP000031184"/>
    </source>
</evidence>
<proteinExistence type="predicted"/>
<dbReference type="OrthoDB" id="9801156at2"/>
<organism evidence="4 5">
    <name type="scientific">Fusobacterium necrophorum subsp. funduliforme B35</name>
    <dbReference type="NCBI Taxonomy" id="1226633"/>
    <lineage>
        <taxon>Bacteria</taxon>
        <taxon>Fusobacteriati</taxon>
        <taxon>Fusobacteriota</taxon>
        <taxon>Fusobacteriia</taxon>
        <taxon>Fusobacteriales</taxon>
        <taxon>Fusobacteriaceae</taxon>
        <taxon>Fusobacterium</taxon>
    </lineage>
</organism>
<dbReference type="GO" id="GO:1990002">
    <property type="term" value="F:methylglyoxal reductase (NADPH) (acetol producing) activity"/>
    <property type="evidence" value="ECO:0007669"/>
    <property type="project" value="TreeGrafter"/>
</dbReference>
<evidence type="ECO:0000313" key="4">
    <source>
        <dbReference type="EMBL" id="KID49732.1"/>
    </source>
</evidence>
<dbReference type="AlphaFoldDB" id="A0A017H2W0"/>
<evidence type="ECO:0000259" key="3">
    <source>
        <dbReference type="Pfam" id="PF25137"/>
    </source>
</evidence>
<dbReference type="RefSeq" id="WP_039121336.1">
    <property type="nucleotide sequence ID" value="NZ_AOJP01000010.1"/>
</dbReference>
<sequence>MENFNYYIPTKILFGKGKIKSLGKEASKYGKNILMVYGKGSIFKENCYGTSLYQQAKESLEEAGLTIFELPDIDPNPRIESVYEGAKLCRDCKIDLVLAIGGGSTIDCAKAIAGQAKYEGDIWKCYESKDPRPLQEVLPIASVLTVSATGSEMNGNSVISNLSCHKKIGLSTSKFRPVFSILDPSYTFTVNRKQTASGCVDIMSHIFEQYFTPDHGGYLQNRMMEGVLKTVIHYAPIALEHPDNYEARANLMWASTWALNDMFEKGKIPTDWATHQMEHELSAFYDITHGIGLGILTPYWMKYVLSEENRHRFVDYGREVWKLTGSEEEIAEGSIQKTREFFTSLGIPARLQEVGIGEENLEAMAKQAIQQGPLGAMKELYEEDVLAILKMAL</sequence>
<feature type="domain" description="Alcohol dehydrogenase iron-type/glycerol dehydrogenase GldA" evidence="2">
    <location>
        <begin position="9"/>
        <end position="184"/>
    </location>
</feature>
<dbReference type="CDD" id="cd08187">
    <property type="entry name" value="BDH"/>
    <property type="match status" value="1"/>
</dbReference>
<reference evidence="4 5" key="1">
    <citation type="submission" date="2013-08" db="EMBL/GenBank/DDBJ databases">
        <title>An opportunistic ruminal bacterium that causes liver abscesses in cattle.</title>
        <authorList>
            <person name="Benahmed F.H."/>
            <person name="Rasmussen M."/>
            <person name="Harbottle H."/>
            <person name="Soppet D."/>
            <person name="Nagaraja T.G."/>
            <person name="Davidson M."/>
        </authorList>
    </citation>
    <scope>NUCLEOTIDE SEQUENCE [LARGE SCALE GENOMIC DNA]</scope>
    <source>
        <strain evidence="4 5">B35</strain>
    </source>
</reference>
<dbReference type="Pfam" id="PF25137">
    <property type="entry name" value="ADH_Fe_C"/>
    <property type="match status" value="1"/>
</dbReference>
<accession>A0A017H2W0</accession>
<comment type="caution">
    <text evidence="4">The sequence shown here is derived from an EMBL/GenBank/DDBJ whole genome shotgun (WGS) entry which is preliminary data.</text>
</comment>
<dbReference type="PANTHER" id="PTHR43633:SF1">
    <property type="entry name" value="ALCOHOL DEHYDROGENASE YQHD"/>
    <property type="match status" value="1"/>
</dbReference>
<dbReference type="GO" id="GO:0046872">
    <property type="term" value="F:metal ion binding"/>
    <property type="evidence" value="ECO:0007669"/>
    <property type="project" value="InterPro"/>
</dbReference>
<keyword evidence="1" id="KW-0560">Oxidoreductase</keyword>
<dbReference type="Gene3D" id="1.20.1090.10">
    <property type="entry name" value="Dehydroquinate synthase-like - alpha domain"/>
    <property type="match status" value="1"/>
</dbReference>
<dbReference type="PANTHER" id="PTHR43633">
    <property type="entry name" value="ALCOHOL DEHYDROGENASE YQHD"/>
    <property type="match status" value="1"/>
</dbReference>
<dbReference type="PATRIC" id="fig|1226633.4.peg.568"/>